<evidence type="ECO:0000259" key="2">
    <source>
        <dbReference type="Pfam" id="PF01345"/>
    </source>
</evidence>
<feature type="signal peptide" evidence="1">
    <location>
        <begin position="1"/>
        <end position="24"/>
    </location>
</feature>
<dbReference type="InterPro" id="IPR001434">
    <property type="entry name" value="OmcB-like_DUF11"/>
</dbReference>
<proteinExistence type="predicted"/>
<dbReference type="InterPro" id="IPR047589">
    <property type="entry name" value="DUF11_rpt"/>
</dbReference>
<feature type="domain" description="DUF11" evidence="2">
    <location>
        <begin position="1473"/>
        <end position="1587"/>
    </location>
</feature>
<feature type="domain" description="Ig-like" evidence="3">
    <location>
        <begin position="1302"/>
        <end position="1375"/>
    </location>
</feature>
<protein>
    <recommendedName>
        <fullName evidence="6">DUF11 domain-containing protein</fullName>
    </recommendedName>
</protein>
<gene>
    <name evidence="4" type="ORF">FLACOL7796_00180</name>
</gene>
<accession>A0ABM8KDA9</accession>
<comment type="caution">
    <text evidence="4">The sequence shown here is derived from an EMBL/GenBank/DDBJ whole genome shotgun (WGS) entry which is preliminary data.</text>
</comment>
<evidence type="ECO:0000313" key="5">
    <source>
        <dbReference type="Proteomes" id="UP000474567"/>
    </source>
</evidence>
<dbReference type="Pfam" id="PF01345">
    <property type="entry name" value="DUF11"/>
    <property type="match status" value="1"/>
</dbReference>
<feature type="domain" description="Ig-like" evidence="3">
    <location>
        <begin position="1148"/>
        <end position="1222"/>
    </location>
</feature>
<dbReference type="Proteomes" id="UP000474567">
    <property type="component" value="Unassembled WGS sequence"/>
</dbReference>
<dbReference type="RefSeq" id="WP_173964194.1">
    <property type="nucleotide sequence ID" value="NZ_CADCST010000047.1"/>
</dbReference>
<dbReference type="EMBL" id="CADCST010000047">
    <property type="protein sequence ID" value="CAA9194578.1"/>
    <property type="molecule type" value="Genomic_DNA"/>
</dbReference>
<name>A0ABM8KDA9_9FLAO</name>
<evidence type="ECO:0000259" key="3">
    <source>
        <dbReference type="Pfam" id="PF19081"/>
    </source>
</evidence>
<evidence type="ECO:0000313" key="4">
    <source>
        <dbReference type="EMBL" id="CAA9194578.1"/>
    </source>
</evidence>
<feature type="domain" description="Ig-like" evidence="3">
    <location>
        <begin position="919"/>
        <end position="991"/>
    </location>
</feature>
<feature type="chain" id="PRO_5047399832" description="DUF11 domain-containing protein" evidence="1">
    <location>
        <begin position="25"/>
        <end position="1689"/>
    </location>
</feature>
<dbReference type="Pfam" id="PF13585">
    <property type="entry name" value="CHU_C"/>
    <property type="match status" value="1"/>
</dbReference>
<evidence type="ECO:0000256" key="1">
    <source>
        <dbReference type="SAM" id="SignalP"/>
    </source>
</evidence>
<evidence type="ECO:0008006" key="6">
    <source>
        <dbReference type="Google" id="ProtNLM"/>
    </source>
</evidence>
<dbReference type="InterPro" id="IPR044023">
    <property type="entry name" value="Ig_7"/>
</dbReference>
<keyword evidence="1" id="KW-0732">Signal</keyword>
<keyword evidence="5" id="KW-1185">Reference proteome</keyword>
<organism evidence="4 5">
    <name type="scientific">Flavobacterium collinsii</name>
    <dbReference type="NCBI Taxonomy" id="1114861"/>
    <lineage>
        <taxon>Bacteria</taxon>
        <taxon>Pseudomonadati</taxon>
        <taxon>Bacteroidota</taxon>
        <taxon>Flavobacteriia</taxon>
        <taxon>Flavobacteriales</taxon>
        <taxon>Flavobacteriaceae</taxon>
        <taxon>Flavobacterium</taxon>
    </lineage>
</organism>
<dbReference type="Pfam" id="PF19081">
    <property type="entry name" value="Ig_7"/>
    <property type="match status" value="4"/>
</dbReference>
<feature type="domain" description="Ig-like" evidence="3">
    <location>
        <begin position="1225"/>
        <end position="1299"/>
    </location>
</feature>
<reference evidence="4 5" key="1">
    <citation type="submission" date="2020-02" db="EMBL/GenBank/DDBJ databases">
        <authorList>
            <person name="Criscuolo A."/>
        </authorList>
    </citation>
    <scope>NUCLEOTIDE SEQUENCE [LARGE SCALE GENOMIC DNA]</scope>
    <source>
        <strain evidence="4">CECT7796</strain>
    </source>
</reference>
<dbReference type="NCBIfam" id="TIGR01451">
    <property type="entry name" value="B_ant_repeat"/>
    <property type="match status" value="1"/>
</dbReference>
<sequence>MITNIRLFRLLFILLCVLPIAVQAQYNLRATATAASCFGGSITITADNVSGDITYYIYNDVDYLESSSNVISNVNPGNYFYGFFKNDFTEYDESIEEITVGSSPCTGVGITAVSEDASCPGSGKITVSITNLPGTITYAIAKMPYLEANVITSSSPVFANLDVGNYVFGYYDGTTFIKSPATISIVASYSTSSPTIRNVAARNYTYCPGDLPSFGEITGIVGGGNSIYTVTLTKVSDNSEVSSVVGCNGCSFSFKNVLPGDYNLKAVDRCGTVVFYPVAVNLPANVPVPANSVINFTAGFPKGTIVYNDPANPCSGISKATIKLTDLVTNTYRDSGAYFGSMTPSFAPGFTPKFVYKLEIQNGSNWEVYDNLSWSNPDLSTDFDLPADRSKWGLVRLTASACGVSKTLTLFYGSSSFGKDFPFDTASFYFLNDPAYKDCASTGKVRLDVRPGGGCGPYTLEVTEMDSGTITTYSSGSTFDALLSVGKIYNFKITDAKGVEPPIYIYQNNTTSAVKQPILNNAKNILIDPAYFTPATKDRRGSVLFYKGPSGKYFGKSALMAKIIYRDPAFPASSGLEGTATITLESGPSTLDINKDQYGRFGLGNNLAPGTYKIRVQDSDCFNELYDVVLDSYFTNVEFTTVSSVPSITDCDRYVKSAKVNVSYVGNAMADKELMEFYTTDYLFYVRTVTGPVISSANDEAYPMYDYRKNAIRGGISNMVYAPEVAGNYVIGLYTAFEGVAKPITASLEVKSNFPVFDLKASGGIVCTGNTTGDLYVKVDNVDGTETYFIKKDTDAVFPATGQQSSIFTGLTAGNYVVKVKIGCYEVEQPLTLRPPLNNLVSGTPSFCEGGSLSLTLAPTVPLSNVNWTAPNGKVYNTRDLKLDNLTTTDAGVYKVEANTQGGCNFFEFVTVTMNQVQEPTGAANQEFCKANNVTVASLTTNETGVIWYDAATGGNIIASTTVLENNKVYYGSLKIGTCESPTRLAVTVTLSDPQTPTGIATQEFCKIDNKKVSDLVTTESGVIWYDAATAGTAIASTTVLENNKVYYGSLKAGVCESPTRLAVTVTLSDPQTPTGIATQEFCKIDNKKVSDLVTTESGVTWYDAATAGTAIASTTALENNKVYYGSLKTGTCESPTRLAVTVTLSDPQTPIGIATQKFCKASNATVSDLVTTESGVTWYDAATAGNIIASTTALENNKVYYGSLKAGTCESPTRLAVTVTLSDPQTPIGIATQKFCKASNATVADLVTTESGVTWYDAATAGTAIASTTALENNKVYYGSLKAGTCESPTRLAVTVTLSDPQTPTGPAKQEFCKVNNNTVADLATTESGVTWYDAVTGGNIIASTSALENNKIYYGSLKAGNCESAIRFAVKVILKSDLTEPAPNWNSVAYISDKITYSLLDGMSSYNWLVSKEGTIVAGGQPTDNYITVEWNSAGKATIQADYMDFSKCNPLVSVNFSVTVNLFSDTVSSDIGLKKTVDNATPDVGQQVVFTITAENLRTNEVKDIIISEKLPSGYEYVTSKVSSGNYNAGNGIWTLPILQIHEDQTLTIIAKVKGSGDYLNIAYLKASNPVDNNEANNRAEASVTAQGVIVYNAISPDGDGLNDYFKIDGLDKYPNNTVEIFNRGGVQIFKTSNYGSNANVFRGISEGRVTIDKQRGVPTGTYFYVLRYEAHGTMNEKSGYLYVKN</sequence>